<dbReference type="KEGG" id="bapi:BBC0122_023810"/>
<dbReference type="EMBL" id="CP015625">
    <property type="protein sequence ID" value="AQT48448.1"/>
    <property type="molecule type" value="Genomic_DNA"/>
</dbReference>
<dbReference type="GO" id="GO:0009253">
    <property type="term" value="P:peptidoglycan catabolic process"/>
    <property type="evidence" value="ECO:0007669"/>
    <property type="project" value="TreeGrafter"/>
</dbReference>
<dbReference type="Gene3D" id="1.10.8.350">
    <property type="entry name" value="Bacterial muramidase"/>
    <property type="match status" value="1"/>
</dbReference>
<evidence type="ECO:0000256" key="1">
    <source>
        <dbReference type="SAM" id="SignalP"/>
    </source>
</evidence>
<dbReference type="SUPFAM" id="SSF53955">
    <property type="entry name" value="Lysozyme-like"/>
    <property type="match status" value="1"/>
</dbReference>
<reference evidence="3 4" key="1">
    <citation type="submission" date="2016-11" db="EMBL/GenBank/DDBJ databases">
        <title>Comparative genomics of Bartonella apis.</title>
        <authorList>
            <person name="Engel P."/>
        </authorList>
    </citation>
    <scope>NUCLEOTIDE SEQUENCE [LARGE SCALE GENOMIC DNA]</scope>
    <source>
        <strain evidence="3 4">BBC0122</strain>
    </source>
</reference>
<dbReference type="Proteomes" id="UP000189632">
    <property type="component" value="Chromosome"/>
</dbReference>
<keyword evidence="4" id="KW-1185">Reference proteome</keyword>
<dbReference type="InterPro" id="IPR023346">
    <property type="entry name" value="Lysozyme-like_dom_sf"/>
</dbReference>
<dbReference type="PANTHER" id="PTHR30163:SF8">
    <property type="entry name" value="LYTIC MUREIN TRANSGLYCOSYLASE"/>
    <property type="match status" value="1"/>
</dbReference>
<feature type="chain" id="PRO_5012640358" evidence="1">
    <location>
        <begin position="29"/>
        <end position="275"/>
    </location>
</feature>
<feature type="domain" description="Transglycosylase SLT" evidence="2">
    <location>
        <begin position="39"/>
        <end position="243"/>
    </location>
</feature>
<dbReference type="GO" id="GO:0008933">
    <property type="term" value="F:peptidoglycan lytic transglycosylase activity"/>
    <property type="evidence" value="ECO:0007669"/>
    <property type="project" value="TreeGrafter"/>
</dbReference>
<proteinExistence type="predicted"/>
<keyword evidence="1" id="KW-0732">Signal</keyword>
<feature type="signal peptide" evidence="1">
    <location>
        <begin position="1"/>
        <end position="28"/>
    </location>
</feature>
<gene>
    <name evidence="3" type="ORF">BBC0122_023810</name>
</gene>
<dbReference type="PANTHER" id="PTHR30163">
    <property type="entry name" value="MEMBRANE-BOUND LYTIC MUREIN TRANSGLYCOSYLASE B"/>
    <property type="match status" value="1"/>
</dbReference>
<name>A0A1U9ML26_9HYPH</name>
<dbReference type="InterPro" id="IPR031304">
    <property type="entry name" value="SLT_2"/>
</dbReference>
<evidence type="ECO:0000259" key="2">
    <source>
        <dbReference type="Pfam" id="PF13406"/>
    </source>
</evidence>
<accession>A0A1U9ML26</accession>
<sequence>MSRMFCKRAIKAGFIGLAFAATTGVAVAAPKCGNTSAGFENWVEATKQEAAANGIGKQGIAALNNVHYAQATINADRGQKSFKLSLDQFMKKRGSSTIVARGRVMKKQNAALFDRLEKKYGVASGPVIAIWGMETSFGSYMGKQHTLSAVATLAYDCRRSAFFTDQLYAALKLIDRGDFDPNSIGAMHGEIGQTQFLPKNVLLYGADGDGNGHIDMINSKADALASTFNFLRNHGWKPGQGYQPGEPNFAAIQGWNDASVYQQSIAIMGKQIDGN</sequence>
<dbReference type="Pfam" id="PF13406">
    <property type="entry name" value="SLT_2"/>
    <property type="match status" value="1"/>
</dbReference>
<dbReference type="InterPro" id="IPR043426">
    <property type="entry name" value="MltB-like"/>
</dbReference>
<dbReference type="AlphaFoldDB" id="A0A1U9ML26"/>
<protein>
    <submittedName>
        <fullName evidence="3">Lytic murein transglycosylase</fullName>
    </submittedName>
</protein>
<evidence type="ECO:0000313" key="4">
    <source>
        <dbReference type="Proteomes" id="UP000189632"/>
    </source>
</evidence>
<organism evidence="3 4">
    <name type="scientific">Bartonella choladocola</name>
    <dbReference type="NCBI Taxonomy" id="2750995"/>
    <lineage>
        <taxon>Bacteria</taxon>
        <taxon>Pseudomonadati</taxon>
        <taxon>Pseudomonadota</taxon>
        <taxon>Alphaproteobacteria</taxon>
        <taxon>Hyphomicrobiales</taxon>
        <taxon>Bartonellaceae</taxon>
        <taxon>Bartonella</taxon>
    </lineage>
</organism>
<evidence type="ECO:0000313" key="3">
    <source>
        <dbReference type="EMBL" id="AQT48448.1"/>
    </source>
</evidence>